<keyword evidence="2" id="KW-1185">Reference proteome</keyword>
<sequence length="110" mass="12728">MNRSVKPQVKLEASVHLSPQYECSGRERQPPPWSDELAQMSRHIYTRHGTNDGASKAVFQINRGTYSRRSRLKRSDGSTTSTSFILRQCSWDRLWINHNHVQDKGVTEDE</sequence>
<organism evidence="1 2">
    <name type="scientific">Pangasianodon gigas</name>
    <name type="common">Mekong giant catfish</name>
    <name type="synonym">Pangasius gigas</name>
    <dbReference type="NCBI Taxonomy" id="30993"/>
    <lineage>
        <taxon>Eukaryota</taxon>
        <taxon>Metazoa</taxon>
        <taxon>Chordata</taxon>
        <taxon>Craniata</taxon>
        <taxon>Vertebrata</taxon>
        <taxon>Euteleostomi</taxon>
        <taxon>Actinopterygii</taxon>
        <taxon>Neopterygii</taxon>
        <taxon>Teleostei</taxon>
        <taxon>Ostariophysi</taxon>
        <taxon>Siluriformes</taxon>
        <taxon>Pangasiidae</taxon>
        <taxon>Pangasianodon</taxon>
    </lineage>
</organism>
<dbReference type="Proteomes" id="UP000829447">
    <property type="component" value="Linkage Group LG5"/>
</dbReference>
<gene>
    <name evidence="1" type="ORF">PGIGA_G00214990</name>
</gene>
<protein>
    <submittedName>
        <fullName evidence="1">Uncharacterized protein</fullName>
    </submittedName>
</protein>
<proteinExistence type="predicted"/>
<accession>A0ACC5WH61</accession>
<evidence type="ECO:0000313" key="2">
    <source>
        <dbReference type="Proteomes" id="UP000829447"/>
    </source>
</evidence>
<comment type="caution">
    <text evidence="1">The sequence shown here is derived from an EMBL/GenBank/DDBJ whole genome shotgun (WGS) entry which is preliminary data.</text>
</comment>
<reference evidence="1 2" key="1">
    <citation type="journal article" date="2022" name="bioRxiv">
        <title>An ancient truncated duplication of the anti-Mullerian hormone receptor type 2 gene is a potential conserved master sex determinant in the Pangasiidae catfish family.</title>
        <authorList>
            <person name="Wen M."/>
            <person name="Pan Q."/>
            <person name="Jouanno E."/>
            <person name="Montfort J."/>
            <person name="Zahm M."/>
            <person name="Cabau C."/>
            <person name="Klopp C."/>
            <person name="Iampietro C."/>
            <person name="Roques C."/>
            <person name="Bouchez O."/>
            <person name="Castinel A."/>
            <person name="Donnadieu C."/>
            <person name="Parrinello H."/>
            <person name="Poncet C."/>
            <person name="Belmonte E."/>
            <person name="Gautier V."/>
            <person name="Avarre J.-C."/>
            <person name="Dugue R."/>
            <person name="Gustiano R."/>
            <person name="Ha T.T.T."/>
            <person name="Campet M."/>
            <person name="Sriphairoj K."/>
            <person name="Ribolli J."/>
            <person name="de Almeida F.L."/>
            <person name="Desvignes T."/>
            <person name="Postlethwait J.H."/>
            <person name="Bucao C.F."/>
            <person name="Robinson-Rechavi M."/>
            <person name="Bobe J."/>
            <person name="Herpin A."/>
            <person name="Guiguen Y."/>
        </authorList>
    </citation>
    <scope>NUCLEOTIDE SEQUENCE [LARGE SCALE GENOMIC DNA]</scope>
    <source>
        <strain evidence="1">YG-Dec2019</strain>
    </source>
</reference>
<evidence type="ECO:0000313" key="1">
    <source>
        <dbReference type="EMBL" id="MCI4378359.1"/>
    </source>
</evidence>
<name>A0ACC5WH61_PANGG</name>
<dbReference type="EMBL" id="CM040458">
    <property type="protein sequence ID" value="MCI4378359.1"/>
    <property type="molecule type" value="Genomic_DNA"/>
</dbReference>